<gene>
    <name evidence="11" type="primary">ung</name>
    <name evidence="11" type="ORF">Tcan_17047</name>
</gene>
<dbReference type="EMBL" id="JPKZ01000446">
    <property type="protein sequence ID" value="KHN87212.1"/>
    <property type="molecule type" value="Genomic_DNA"/>
</dbReference>
<evidence type="ECO:0000259" key="10">
    <source>
        <dbReference type="SMART" id="SM00986"/>
    </source>
</evidence>
<keyword evidence="7" id="KW-0539">Nucleus</keyword>
<dbReference type="GO" id="GO:0005634">
    <property type="term" value="C:nucleus"/>
    <property type="evidence" value="ECO:0007669"/>
    <property type="project" value="UniProtKB-SubCell"/>
</dbReference>
<dbReference type="SMART" id="SM00986">
    <property type="entry name" value="UDG"/>
    <property type="match status" value="1"/>
</dbReference>
<protein>
    <recommendedName>
        <fullName evidence="3 7">Uracil-DNA glycosylase</fullName>
        <shortName evidence="7">UDG</shortName>
        <ecNumber evidence="3 7">3.2.2.27</ecNumber>
    </recommendedName>
</protein>
<dbReference type="EC" id="3.2.2.27" evidence="3 7"/>
<evidence type="ECO:0000256" key="7">
    <source>
        <dbReference type="HAMAP-Rule" id="MF_03166"/>
    </source>
</evidence>
<evidence type="ECO:0000256" key="9">
    <source>
        <dbReference type="RuleBase" id="RU003780"/>
    </source>
</evidence>
<accession>A0A0B2W0R6</accession>
<dbReference type="NCBIfam" id="NF003592">
    <property type="entry name" value="PRK05254.1-5"/>
    <property type="match status" value="1"/>
</dbReference>
<comment type="function">
    <text evidence="7 9">Excises uracil residues from the DNA which can arise as a result of misincorporation of dUMP residues by DNA polymerase or due to deamination of cytosine.</text>
</comment>
<dbReference type="PROSITE" id="PS00130">
    <property type="entry name" value="U_DNA_GLYCOSYLASE"/>
    <property type="match status" value="1"/>
</dbReference>
<dbReference type="STRING" id="6265.A0A0B2W0R6"/>
<dbReference type="CDD" id="cd10027">
    <property type="entry name" value="UDG-F1-like"/>
    <property type="match status" value="1"/>
</dbReference>
<evidence type="ECO:0000256" key="4">
    <source>
        <dbReference type="ARBA" id="ARBA00022763"/>
    </source>
</evidence>
<organism evidence="11 12">
    <name type="scientific">Toxocara canis</name>
    <name type="common">Canine roundworm</name>
    <dbReference type="NCBI Taxonomy" id="6265"/>
    <lineage>
        <taxon>Eukaryota</taxon>
        <taxon>Metazoa</taxon>
        <taxon>Ecdysozoa</taxon>
        <taxon>Nematoda</taxon>
        <taxon>Chromadorea</taxon>
        <taxon>Rhabditida</taxon>
        <taxon>Spirurina</taxon>
        <taxon>Ascaridomorpha</taxon>
        <taxon>Ascaridoidea</taxon>
        <taxon>Toxocaridae</taxon>
        <taxon>Toxocara</taxon>
    </lineage>
</organism>
<dbReference type="NCBIfam" id="NF003591">
    <property type="entry name" value="PRK05254.1-4"/>
    <property type="match status" value="1"/>
</dbReference>
<dbReference type="PANTHER" id="PTHR11264:SF7">
    <property type="entry name" value="URACIL-DNA GLYCOSYLASE"/>
    <property type="match status" value="1"/>
</dbReference>
<keyword evidence="6 7" id="KW-0234">DNA repair</keyword>
<dbReference type="NCBIfam" id="NF003588">
    <property type="entry name" value="PRK05254.1-1"/>
    <property type="match status" value="1"/>
</dbReference>
<sequence length="332" mass="36878">MKISTSFKLDVFWMSAGVKIPEMFRKAAELTAKNKSIVAHVSLCEVASNSDKIPSCVDAKKANANLDGNGDGSLKPECTMKKTTGKITVPGNLCLPTPVTPQDSVAYLKGLITDSGWRTALDFELRKDYMHKIVLFLESEREKGVKVFPPRELIFNAFNLTPLSQIRVVIIGQDPYHDENQAHGLCFSVMKGVRPPPSLINIYKELKNDMPNFTVPNHGCLESWARQGVFMLNATLTVQAHKANSHSGIGWQKFTDEVIRIVSRNRKGVVFLLWGGFAHKKEVLVDRKKHVVIKTAHPSPLSARLFLGCHCFSKTNDALIKLGKPAIDWASI</sequence>
<evidence type="ECO:0000256" key="8">
    <source>
        <dbReference type="PROSITE-ProRule" id="PRU10072"/>
    </source>
</evidence>
<dbReference type="Gene3D" id="3.40.470.10">
    <property type="entry name" value="Uracil-DNA glycosylase-like domain"/>
    <property type="match status" value="1"/>
</dbReference>
<dbReference type="InterPro" id="IPR036895">
    <property type="entry name" value="Uracil-DNA_glycosylase-like_sf"/>
</dbReference>
<dbReference type="Proteomes" id="UP000031036">
    <property type="component" value="Unassembled WGS sequence"/>
</dbReference>
<keyword evidence="5 7" id="KW-0378">Hydrolase</keyword>
<comment type="caution">
    <text evidence="11">The sequence shown here is derived from an EMBL/GenBank/DDBJ whole genome shotgun (WGS) entry which is preliminary data.</text>
</comment>
<evidence type="ECO:0000256" key="2">
    <source>
        <dbReference type="ARBA" id="ARBA00008184"/>
    </source>
</evidence>
<comment type="subcellular location">
    <subcellularLocation>
        <location evidence="7">Mitochondrion</location>
    </subcellularLocation>
    <subcellularLocation>
        <location evidence="7">Nucleus</location>
    </subcellularLocation>
</comment>
<name>A0A0B2W0R6_TOXCA</name>
<evidence type="ECO:0000256" key="5">
    <source>
        <dbReference type="ARBA" id="ARBA00022801"/>
    </source>
</evidence>
<dbReference type="SUPFAM" id="SSF52141">
    <property type="entry name" value="Uracil-DNA glycosylase-like"/>
    <property type="match status" value="1"/>
</dbReference>
<dbReference type="NCBIfam" id="NF003589">
    <property type="entry name" value="PRK05254.1-2"/>
    <property type="match status" value="1"/>
</dbReference>
<dbReference type="GO" id="GO:0004844">
    <property type="term" value="F:uracil DNA N-glycosylase activity"/>
    <property type="evidence" value="ECO:0007669"/>
    <property type="project" value="UniProtKB-UniRule"/>
</dbReference>
<evidence type="ECO:0000256" key="6">
    <source>
        <dbReference type="ARBA" id="ARBA00023204"/>
    </source>
</evidence>
<feature type="domain" description="Uracil-DNA glycosylase-like" evidence="10">
    <location>
        <begin position="159"/>
        <end position="319"/>
    </location>
</feature>
<dbReference type="NCBIfam" id="TIGR00628">
    <property type="entry name" value="ung"/>
    <property type="match status" value="1"/>
</dbReference>
<dbReference type="InterPro" id="IPR005122">
    <property type="entry name" value="Uracil-DNA_glycosylase-like"/>
</dbReference>
<comment type="similarity">
    <text evidence="2 7 9">Belongs to the uracil-DNA glycosylase (UDG) superfamily. UNG family.</text>
</comment>
<dbReference type="GO" id="GO:0005739">
    <property type="term" value="C:mitochondrion"/>
    <property type="evidence" value="ECO:0007669"/>
    <property type="project" value="UniProtKB-SubCell"/>
</dbReference>
<keyword evidence="4 7" id="KW-0227">DNA damage</keyword>
<dbReference type="PANTHER" id="PTHR11264">
    <property type="entry name" value="URACIL-DNA GLYCOSYLASE"/>
    <property type="match status" value="1"/>
</dbReference>
<dbReference type="FunFam" id="3.40.470.10:FF:000001">
    <property type="entry name" value="Uracil-DNA glycosylase"/>
    <property type="match status" value="1"/>
</dbReference>
<comment type="catalytic activity">
    <reaction evidence="1 7 9">
        <text>Hydrolyzes single-stranded DNA or mismatched double-stranded DNA and polynucleotides, releasing free uracil.</text>
        <dbReference type="EC" id="3.2.2.27"/>
    </reaction>
</comment>
<dbReference type="HAMAP" id="MF_00148">
    <property type="entry name" value="UDG"/>
    <property type="match status" value="1"/>
</dbReference>
<dbReference type="SMART" id="SM00987">
    <property type="entry name" value="UreE_C"/>
    <property type="match status" value="1"/>
</dbReference>
<evidence type="ECO:0000256" key="1">
    <source>
        <dbReference type="ARBA" id="ARBA00001400"/>
    </source>
</evidence>
<dbReference type="GO" id="GO:0097510">
    <property type="term" value="P:base-excision repair, AP site formation via deaminated base removal"/>
    <property type="evidence" value="ECO:0007669"/>
    <property type="project" value="TreeGrafter"/>
</dbReference>
<feature type="active site" description="Proton acceptor" evidence="7 8">
    <location>
        <position position="174"/>
    </location>
</feature>
<evidence type="ECO:0000256" key="3">
    <source>
        <dbReference type="ARBA" id="ARBA00012030"/>
    </source>
</evidence>
<evidence type="ECO:0000313" key="12">
    <source>
        <dbReference type="Proteomes" id="UP000031036"/>
    </source>
</evidence>
<evidence type="ECO:0000313" key="11">
    <source>
        <dbReference type="EMBL" id="KHN87212.1"/>
    </source>
</evidence>
<dbReference type="InterPro" id="IPR018085">
    <property type="entry name" value="Ura-DNA_Glyclase_AS"/>
</dbReference>
<dbReference type="InterPro" id="IPR002043">
    <property type="entry name" value="UDG_fam1"/>
</dbReference>
<keyword evidence="7" id="KW-0496">Mitochondrion</keyword>
<dbReference type="Pfam" id="PF03167">
    <property type="entry name" value="UDG"/>
    <property type="match status" value="1"/>
</dbReference>
<proteinExistence type="inferred from homology"/>
<dbReference type="OrthoDB" id="10031947at2759"/>
<keyword evidence="12" id="KW-1185">Reference proteome</keyword>
<dbReference type="AlphaFoldDB" id="A0A0B2W0R6"/>
<reference evidence="11 12" key="1">
    <citation type="submission" date="2014-11" db="EMBL/GenBank/DDBJ databases">
        <title>Genetic blueprint of the zoonotic pathogen Toxocara canis.</title>
        <authorList>
            <person name="Zhu X.-Q."/>
            <person name="Korhonen P.K."/>
            <person name="Cai H."/>
            <person name="Young N.D."/>
            <person name="Nejsum P."/>
            <person name="von Samson-Himmelstjerna G."/>
            <person name="Boag P.R."/>
            <person name="Tan P."/>
            <person name="Li Q."/>
            <person name="Min J."/>
            <person name="Yang Y."/>
            <person name="Wang X."/>
            <person name="Fang X."/>
            <person name="Hall R.S."/>
            <person name="Hofmann A."/>
            <person name="Sternberg P.W."/>
            <person name="Jex A.R."/>
            <person name="Gasser R.B."/>
        </authorList>
    </citation>
    <scope>NUCLEOTIDE SEQUENCE [LARGE SCALE GENOMIC DNA]</scope>
    <source>
        <strain evidence="11">PN_DK_2014</strain>
    </source>
</reference>